<gene>
    <name evidence="2" type="ORF">PVAP13_9KG230839</name>
</gene>
<dbReference type="PANTHER" id="PTHR33240:SF15">
    <property type="entry name" value="GAG-PRO-LIKE PROTEIN"/>
    <property type="match status" value="1"/>
</dbReference>
<comment type="caution">
    <text evidence="2">The sequence shown here is derived from an EMBL/GenBank/DDBJ whole genome shotgun (WGS) entry which is preliminary data.</text>
</comment>
<name>A0A8T0NQU1_PANVG</name>
<dbReference type="InterPro" id="IPR021109">
    <property type="entry name" value="Peptidase_aspartic_dom_sf"/>
</dbReference>
<dbReference type="AlphaFoldDB" id="A0A8T0NQU1"/>
<dbReference type="CDD" id="cd00303">
    <property type="entry name" value="retropepsin_like"/>
    <property type="match status" value="1"/>
</dbReference>
<organism evidence="2 3">
    <name type="scientific">Panicum virgatum</name>
    <name type="common">Blackwell switchgrass</name>
    <dbReference type="NCBI Taxonomy" id="38727"/>
    <lineage>
        <taxon>Eukaryota</taxon>
        <taxon>Viridiplantae</taxon>
        <taxon>Streptophyta</taxon>
        <taxon>Embryophyta</taxon>
        <taxon>Tracheophyta</taxon>
        <taxon>Spermatophyta</taxon>
        <taxon>Magnoliopsida</taxon>
        <taxon>Liliopsida</taxon>
        <taxon>Poales</taxon>
        <taxon>Poaceae</taxon>
        <taxon>PACMAD clade</taxon>
        <taxon>Panicoideae</taxon>
        <taxon>Panicodae</taxon>
        <taxon>Paniceae</taxon>
        <taxon>Panicinae</taxon>
        <taxon>Panicum</taxon>
        <taxon>Panicum sect. Hiantes</taxon>
    </lineage>
</organism>
<dbReference type="Gene3D" id="2.40.70.10">
    <property type="entry name" value="Acid Proteases"/>
    <property type="match status" value="1"/>
</dbReference>
<accession>A0A8T0NQU1</accession>
<dbReference type="EMBL" id="CM029053">
    <property type="protein sequence ID" value="KAG2549606.1"/>
    <property type="molecule type" value="Genomic_DNA"/>
</dbReference>
<protein>
    <recommendedName>
        <fullName evidence="4">Retrotransposon gag protein</fullName>
    </recommendedName>
</protein>
<feature type="region of interest" description="Disordered" evidence="1">
    <location>
        <begin position="83"/>
        <end position="158"/>
    </location>
</feature>
<evidence type="ECO:0000313" key="3">
    <source>
        <dbReference type="Proteomes" id="UP000823388"/>
    </source>
</evidence>
<dbReference type="PANTHER" id="PTHR33240">
    <property type="entry name" value="OS08G0508500 PROTEIN"/>
    <property type="match status" value="1"/>
</dbReference>
<proteinExistence type="predicted"/>
<dbReference type="SUPFAM" id="SSF50630">
    <property type="entry name" value="Acid proteases"/>
    <property type="match status" value="1"/>
</dbReference>
<feature type="compositionally biased region" description="Polar residues" evidence="1">
    <location>
        <begin position="114"/>
        <end position="131"/>
    </location>
</feature>
<feature type="compositionally biased region" description="Basic and acidic residues" evidence="1">
    <location>
        <begin position="94"/>
        <end position="105"/>
    </location>
</feature>
<evidence type="ECO:0008006" key="4">
    <source>
        <dbReference type="Google" id="ProtNLM"/>
    </source>
</evidence>
<dbReference type="Proteomes" id="UP000823388">
    <property type="component" value="Chromosome 9K"/>
</dbReference>
<sequence>MEAIQRMISEGIRAQYMQTYYSMRPGWRNLSLHCPQPITELEAVRMCMNNLSPDMAIYLQGVRPITFEELASKATDIENYKQHISRQARSQNRPVEKNGQRDKLPTKPKKMQAMETTVTTQKYHTGGSSMRDQNKGGPSAPRRPSLSERQNQKYSFPTEEVEDLFMGLRELNFIELPKPKRPEEASKFNEPNFCHYHHILGHTLKDCFVVKNLIQKLIDEGTIDSNLLKSMKKEKKIATSNVATFENDPQAKCQHESKALLRRIHSTRRGPSVSQRSRERRQHLSRRLMEEGEVPRFSQNVGKHKDQPMEECATLAIGVFEDDEESLHFPEEEDLEVDEIQLRSGRQLPDSHLLLGNKKHNRPLLMFGEIDDLPINRIMIDGGSAINLLPLRTLKRIGYSTRDLSRSNVIIHGFNQSGQEAMGTISLVFKLEKLMTYVTFHVIDVATSYNALIGHPWLHENGVVPSTLHQCIKYQDASGDIVRIFADKKPFTMMRLCLSLYMIIEFFI</sequence>
<evidence type="ECO:0000313" key="2">
    <source>
        <dbReference type="EMBL" id="KAG2549606.1"/>
    </source>
</evidence>
<evidence type="ECO:0000256" key="1">
    <source>
        <dbReference type="SAM" id="MobiDB-lite"/>
    </source>
</evidence>
<keyword evidence="3" id="KW-1185">Reference proteome</keyword>
<reference evidence="2" key="1">
    <citation type="submission" date="2020-05" db="EMBL/GenBank/DDBJ databases">
        <title>WGS assembly of Panicum virgatum.</title>
        <authorList>
            <person name="Lovell J.T."/>
            <person name="Jenkins J."/>
            <person name="Shu S."/>
            <person name="Juenger T.E."/>
            <person name="Schmutz J."/>
        </authorList>
    </citation>
    <scope>NUCLEOTIDE SEQUENCE</scope>
    <source>
        <strain evidence="2">AP13</strain>
    </source>
</reference>